<accession>Q30XP6</accession>
<protein>
    <recommendedName>
        <fullName evidence="4">ABC-type transport auxiliary lipoprotein component domain-containing protein</fullName>
    </recommendedName>
</protein>
<evidence type="ECO:0000313" key="2">
    <source>
        <dbReference type="EMBL" id="ABB39550.1"/>
    </source>
</evidence>
<reference evidence="2 3" key="1">
    <citation type="journal article" date="2011" name="J. Bacteriol.">
        <title>Complete genome sequence and updated annotation of Desulfovibrio alaskensis G20.</title>
        <authorList>
            <person name="Hauser L.J."/>
            <person name="Land M.L."/>
            <person name="Brown S.D."/>
            <person name="Larimer F."/>
            <person name="Keller K.L."/>
            <person name="Rapp-Giles B.J."/>
            <person name="Price M.N."/>
            <person name="Lin M."/>
            <person name="Bruce D.C."/>
            <person name="Detter J.C."/>
            <person name="Tapia R."/>
            <person name="Han C.S."/>
            <person name="Goodwin L.A."/>
            <person name="Cheng J.F."/>
            <person name="Pitluck S."/>
            <person name="Copeland A."/>
            <person name="Lucas S."/>
            <person name="Nolan M."/>
            <person name="Lapidus A.L."/>
            <person name="Palumbo A.V."/>
            <person name="Wall J.D."/>
        </authorList>
    </citation>
    <scope>NUCLEOTIDE SEQUENCE [LARGE SCALE GENOMIC DNA]</scope>
    <source>
        <strain evidence="3">ATCC BAA 1058 / DSM 17464 / G20</strain>
    </source>
</reference>
<keyword evidence="3" id="KW-1185">Reference proteome</keyword>
<feature type="signal peptide" evidence="1">
    <location>
        <begin position="1"/>
        <end position="23"/>
    </location>
</feature>
<evidence type="ECO:0008006" key="4">
    <source>
        <dbReference type="Google" id="ProtNLM"/>
    </source>
</evidence>
<dbReference type="AlphaFoldDB" id="Q30XP6"/>
<organism evidence="2 3">
    <name type="scientific">Oleidesulfovibrio alaskensis (strain ATCC BAA-1058 / DSM 17464 / G20)</name>
    <name type="common">Desulfovibrio alaskensis</name>
    <dbReference type="NCBI Taxonomy" id="207559"/>
    <lineage>
        <taxon>Bacteria</taxon>
        <taxon>Pseudomonadati</taxon>
        <taxon>Thermodesulfobacteriota</taxon>
        <taxon>Desulfovibrionia</taxon>
        <taxon>Desulfovibrionales</taxon>
        <taxon>Desulfovibrionaceae</taxon>
        <taxon>Oleidesulfovibrio</taxon>
    </lineage>
</organism>
<evidence type="ECO:0000313" key="3">
    <source>
        <dbReference type="Proteomes" id="UP000002710"/>
    </source>
</evidence>
<keyword evidence="1" id="KW-0732">Signal</keyword>
<evidence type="ECO:0000256" key="1">
    <source>
        <dbReference type="SAM" id="SignalP"/>
    </source>
</evidence>
<gene>
    <name evidence="2" type="ordered locus">Dde_2754</name>
</gene>
<sequence length="194" mass="21042">MKKSLFHLPLLVCITAAAMLLSACGPSEHVRLRYTSQAPIIAPGPDAAKVIVVRFADARETTAAGLRKDGTSFTPLSGMAHWVADALYQELARRPVFASYVTDPASAQGKGYVVTGTLRKVWIEEKSAIDYQTTVEMTVTMTSGDGEQVFSETLRGSLTRRVVPTEDATQELMTEALRDIVSPLADKIVAATRR</sequence>
<dbReference type="eggNOG" id="ENOG502ZVWC">
    <property type="taxonomic scope" value="Bacteria"/>
</dbReference>
<proteinExistence type="predicted"/>
<dbReference type="RefSeq" id="WP_011368571.1">
    <property type="nucleotide sequence ID" value="NC_007519.1"/>
</dbReference>
<dbReference type="PROSITE" id="PS51257">
    <property type="entry name" value="PROKAR_LIPOPROTEIN"/>
    <property type="match status" value="1"/>
</dbReference>
<dbReference type="EMBL" id="CP000112">
    <property type="protein sequence ID" value="ABB39550.1"/>
    <property type="molecule type" value="Genomic_DNA"/>
</dbReference>
<dbReference type="HOGENOM" id="CLU_1413605_0_0_7"/>
<dbReference type="KEGG" id="dde:Dde_2754"/>
<dbReference type="Proteomes" id="UP000002710">
    <property type="component" value="Chromosome"/>
</dbReference>
<dbReference type="STRING" id="207559.Dde_2754"/>
<feature type="chain" id="PRO_5004219976" description="ABC-type transport auxiliary lipoprotein component domain-containing protein" evidence="1">
    <location>
        <begin position="24"/>
        <end position="194"/>
    </location>
</feature>
<name>Q30XP6_OLEA2</name>